<comment type="caution">
    <text evidence="2">The sequence shown here is derived from an EMBL/GenBank/DDBJ whole genome shotgun (WGS) entry which is preliminary data.</text>
</comment>
<accession>A0A8H5B2M2</accession>
<dbReference type="OrthoDB" id="3365399at2759"/>
<feature type="compositionally biased region" description="Basic and acidic residues" evidence="1">
    <location>
        <begin position="439"/>
        <end position="454"/>
    </location>
</feature>
<sequence length="474" mass="52605">MAEPSRPRPRPRPRPVVKQSNNGSSAPGSSSVLTSTGIQIVSEDGTRHVIEVNDTDEMFMRNRTRTAKTWQKLEEMSKEVSKPEKASPSDEDEDERRSPVKPKHKRKRETHQLPLLERSREVSRMLSQALSDKSDNDDDDEVMIIEGSTTPNGKRKRRPRSRSRSITPPPQLPEHQIERARDVVRRALQAPARAHSPTYLDPDESTDTFILHSDLKIIAQEAKQNAARASSQAPVDASEDHITVSVKWHPHPLDPNGKAADWQYKLDRNDNFLELFEATAEDACIRSANLIMTYQGKRFFSSVTPHTLHIWGDTAQLDGYDKTTYEYIQQHPPAAQGPTNPGPSSNVPTTNAATPPPETQESDAESEAEGETFKLVLRSAGNKDIALTVRSTTKCGAILRAFLKKLGIAEQYPGVFAQAEPAAAAKKKGGRKTKAAQAAEKDPRLCIDGDKMNNETEIGDMDLEDGDMVEVVDL</sequence>
<evidence type="ECO:0000256" key="1">
    <source>
        <dbReference type="SAM" id="MobiDB-lite"/>
    </source>
</evidence>
<feature type="compositionally biased region" description="Basic and acidic residues" evidence="1">
    <location>
        <begin position="71"/>
        <end position="88"/>
    </location>
</feature>
<feature type="compositionally biased region" description="Basic residues" evidence="1">
    <location>
        <begin position="99"/>
        <end position="109"/>
    </location>
</feature>
<protein>
    <recommendedName>
        <fullName evidence="4">Rad60/SUMO-like domain-containing protein</fullName>
    </recommendedName>
</protein>
<organism evidence="2 3">
    <name type="scientific">Psilocybe cf. subviscida</name>
    <dbReference type="NCBI Taxonomy" id="2480587"/>
    <lineage>
        <taxon>Eukaryota</taxon>
        <taxon>Fungi</taxon>
        <taxon>Dikarya</taxon>
        <taxon>Basidiomycota</taxon>
        <taxon>Agaricomycotina</taxon>
        <taxon>Agaricomycetes</taxon>
        <taxon>Agaricomycetidae</taxon>
        <taxon>Agaricales</taxon>
        <taxon>Agaricineae</taxon>
        <taxon>Strophariaceae</taxon>
        <taxon>Psilocybe</taxon>
    </lineage>
</organism>
<feature type="region of interest" description="Disordered" evidence="1">
    <location>
        <begin position="331"/>
        <end position="369"/>
    </location>
</feature>
<gene>
    <name evidence="2" type="ORF">D9619_007349</name>
</gene>
<feature type="compositionally biased region" description="Acidic residues" evidence="1">
    <location>
        <begin position="360"/>
        <end position="369"/>
    </location>
</feature>
<evidence type="ECO:0000313" key="3">
    <source>
        <dbReference type="Proteomes" id="UP000567179"/>
    </source>
</evidence>
<feature type="region of interest" description="Disordered" evidence="1">
    <location>
        <begin position="428"/>
        <end position="462"/>
    </location>
</feature>
<feature type="region of interest" description="Disordered" evidence="1">
    <location>
        <begin position="68"/>
        <end position="177"/>
    </location>
</feature>
<keyword evidence="3" id="KW-1185">Reference proteome</keyword>
<evidence type="ECO:0000313" key="2">
    <source>
        <dbReference type="EMBL" id="KAF5315408.1"/>
    </source>
</evidence>
<dbReference type="EMBL" id="JAACJJ010000043">
    <property type="protein sequence ID" value="KAF5315408.1"/>
    <property type="molecule type" value="Genomic_DNA"/>
</dbReference>
<feature type="region of interest" description="Disordered" evidence="1">
    <location>
        <begin position="1"/>
        <end position="36"/>
    </location>
</feature>
<dbReference type="AlphaFoldDB" id="A0A8H5B2M2"/>
<evidence type="ECO:0008006" key="4">
    <source>
        <dbReference type="Google" id="ProtNLM"/>
    </source>
</evidence>
<proteinExistence type="predicted"/>
<dbReference type="Gene3D" id="3.10.20.90">
    <property type="entry name" value="Phosphatidylinositol 3-kinase Catalytic Subunit, Chain A, domain 1"/>
    <property type="match status" value="2"/>
</dbReference>
<feature type="compositionally biased region" description="Basic residues" evidence="1">
    <location>
        <begin position="153"/>
        <end position="163"/>
    </location>
</feature>
<dbReference type="Proteomes" id="UP000567179">
    <property type="component" value="Unassembled WGS sequence"/>
</dbReference>
<name>A0A8H5B2M2_9AGAR</name>
<feature type="compositionally biased region" description="Low complexity" evidence="1">
    <location>
        <begin position="20"/>
        <end position="31"/>
    </location>
</feature>
<feature type="compositionally biased region" description="Polar residues" evidence="1">
    <location>
        <begin position="337"/>
        <end position="347"/>
    </location>
</feature>
<reference evidence="2 3" key="1">
    <citation type="journal article" date="2020" name="ISME J.">
        <title>Uncovering the hidden diversity of litter-decomposition mechanisms in mushroom-forming fungi.</title>
        <authorList>
            <person name="Floudas D."/>
            <person name="Bentzer J."/>
            <person name="Ahren D."/>
            <person name="Johansson T."/>
            <person name="Persson P."/>
            <person name="Tunlid A."/>
        </authorList>
    </citation>
    <scope>NUCLEOTIDE SEQUENCE [LARGE SCALE GENOMIC DNA]</scope>
    <source>
        <strain evidence="2 3">CBS 101986</strain>
    </source>
</reference>